<dbReference type="InterPro" id="IPR027417">
    <property type="entry name" value="P-loop_NTPase"/>
</dbReference>
<dbReference type="GO" id="GO:0090374">
    <property type="term" value="P:oligopeptide export from mitochondrion"/>
    <property type="evidence" value="ECO:0007669"/>
    <property type="project" value="TreeGrafter"/>
</dbReference>
<keyword evidence="3 10" id="KW-0812">Transmembrane</keyword>
<sequence>MTISRGNSGRSKQVSLNLDDSDDDEVKPVEKSAFDKFLNYLFCRGDLAKQTLKIQPVAFSALFRYAERREFLMLALGCLCAIASGACQPVLAMVSGGIFNLMLVSNVTSPEFRVEAYKYVYIYVGMGVGITIINFINFMCFDIVCSRLQARTRVQFIKSILRQNAGWYDKNHAGALITQLNDNMERIREGVGDKLGLLLRGLSMFVCSLIIAFSIEWRIALFMSALAPAVCTCMSIMARKLSSSTAKELKDVGSAGAVAEESVLGVRTVQAFNGQQEMVDRYRDSLSRGKKHALRKSFWSGFFGGFFFFILQGYLGCGVLFGGYLLRIGVVAEAGSVFTVVMSMMVSAYFLGLISPQLLVLLNARVAAAIVYKTIDRTPRIDAYADRGDRPPSASGRVEFKNVHFRYPTRRDTKSFVQVLNGFTLSIEPGETVAFVGHSGCGKSTAVGLLTRLYEAERGEVLVDGHEVRSLNLQWLRQHIGIVQQEPILFNDTIADNLRLGNPDMNTEDMERVCRMANAHDFVSRLPKGYETHIGDGGVQLSGGQKQRIAIARTLARNPKILLLDEATSALDAESESIVQQALDNASVGRTTIMIAHRLSTVRNADKIVVFEKGEILEMGTHDGLLAKGGRYYELVNAQKIDADYADTVVADTEDEMDSTPAERALGKGSSARSSCALRSERGADAFRRSVTNNDSSSTFMRRSAAFVLAEQPVSNAESEAFEREVQTRNEKDQRLVPNLCRVFREGGWQLLFALIVAAIRGVELPGITMAFGLIFQAFDYLSTDPWRMQHELVICLIIFASIGFVTFSFQFTASLLFGHASERVTLDFRVRSLKAILHQDAAYFDNPRHAPGKLITRLATDAPNVKAVIDSRMMSVVYNMTAWVLCVVIALVYAWPVGVLGMAMSMSLGITMVCLARRIQSINVNLIKNNEAGRMSIEIVESVRTIQLLTREKRFLDKYNEASRGLLKSDWLRGRTEAANFALSQSFIYYALAACYALGIHLINIEYLQKDAMYRSVISMLLACIAIMQSSSFFPELVKARTASALLFNIMDRKPTTRDIDDGHKIRLDGRIHFENVRFAYPQRPHQPILRGLGFTADRGQTVALVGPSGAGKSSVISLLERFYDIAGGSVIFDGMDVRGCSLRSIREQMALVGQEPRLFAGSIRDNIKFGMTREVCDEEVMKALETANASTFVMKMHKGLDTEVGERGTQLSGGQKQRIAIARALIRNPTILLLDEATSALDTESEKMVQEALERAAGGRTCITIAHRLSSIQNAHKIVYIEHGKVLEVGTHAQLIAIKGRYYKLVKKQDMTS</sequence>
<feature type="domain" description="ABC transmembrane type-1" evidence="12">
    <location>
        <begin position="752"/>
        <end position="1040"/>
    </location>
</feature>
<feature type="transmembrane region" description="Helical" evidence="10">
    <location>
        <begin position="298"/>
        <end position="326"/>
    </location>
</feature>
<dbReference type="InterPro" id="IPR017871">
    <property type="entry name" value="ABC_transporter-like_CS"/>
</dbReference>
<evidence type="ECO:0000256" key="5">
    <source>
        <dbReference type="ARBA" id="ARBA00022741"/>
    </source>
</evidence>
<dbReference type="GO" id="GO:0015421">
    <property type="term" value="F:ABC-type oligopeptide transporter activity"/>
    <property type="evidence" value="ECO:0007669"/>
    <property type="project" value="TreeGrafter"/>
</dbReference>
<dbReference type="GO" id="GO:0009636">
    <property type="term" value="P:response to toxic substance"/>
    <property type="evidence" value="ECO:0007669"/>
    <property type="project" value="UniProtKB-ARBA"/>
</dbReference>
<dbReference type="FunFam" id="3.40.50.300:FF:000916">
    <property type="entry name" value="ABC transporter B family member 9"/>
    <property type="match status" value="1"/>
</dbReference>
<name>A0AAV5U0N9_9BILA</name>
<dbReference type="PROSITE" id="PS00211">
    <property type="entry name" value="ABC_TRANSPORTER_1"/>
    <property type="match status" value="2"/>
</dbReference>
<keyword evidence="14" id="KW-1185">Reference proteome</keyword>
<feature type="transmembrane region" description="Helical" evidence="10">
    <location>
        <begin position="71"/>
        <end position="99"/>
    </location>
</feature>
<dbReference type="PROSITE" id="PS50893">
    <property type="entry name" value="ABC_TRANSPORTER_2"/>
    <property type="match status" value="2"/>
</dbReference>
<dbReference type="Gene3D" id="1.20.1560.10">
    <property type="entry name" value="ABC transporter type 1, transmembrane domain"/>
    <property type="match status" value="3"/>
</dbReference>
<dbReference type="FunFam" id="3.40.50.300:FF:001370">
    <property type="entry name" value="p-GlycoProtein related"/>
    <property type="match status" value="1"/>
</dbReference>
<feature type="transmembrane region" description="Helical" evidence="10">
    <location>
        <begin position="195"/>
        <end position="213"/>
    </location>
</feature>
<accession>A0AAV5U0N9</accession>
<evidence type="ECO:0000256" key="9">
    <source>
        <dbReference type="SAM" id="MobiDB-lite"/>
    </source>
</evidence>
<dbReference type="Gene3D" id="3.40.50.300">
    <property type="entry name" value="P-loop containing nucleotide triphosphate hydrolases"/>
    <property type="match status" value="3"/>
</dbReference>
<gene>
    <name evidence="13" type="ORF">PENTCL1PPCAC_21928</name>
</gene>
<dbReference type="InterPro" id="IPR039421">
    <property type="entry name" value="Type_1_exporter"/>
</dbReference>
<dbReference type="CDD" id="cd18578">
    <property type="entry name" value="ABC_6TM_Pgp_ABCB1_D2_like"/>
    <property type="match status" value="1"/>
</dbReference>
<feature type="transmembrane region" description="Helical" evidence="10">
    <location>
        <begin position="752"/>
        <end position="779"/>
    </location>
</feature>
<evidence type="ECO:0000313" key="14">
    <source>
        <dbReference type="Proteomes" id="UP001432027"/>
    </source>
</evidence>
<dbReference type="SUPFAM" id="SSF90123">
    <property type="entry name" value="ABC transporter transmembrane region"/>
    <property type="match status" value="2"/>
</dbReference>
<evidence type="ECO:0000256" key="1">
    <source>
        <dbReference type="ARBA" id="ARBA00004141"/>
    </source>
</evidence>
<dbReference type="PANTHER" id="PTHR43394">
    <property type="entry name" value="ATP-DEPENDENT PERMEASE MDL1, MITOCHONDRIAL"/>
    <property type="match status" value="1"/>
</dbReference>
<keyword evidence="5" id="KW-0547">Nucleotide-binding</keyword>
<feature type="transmembrane region" description="Helical" evidence="10">
    <location>
        <begin position="1014"/>
        <end position="1035"/>
    </location>
</feature>
<evidence type="ECO:0000256" key="7">
    <source>
        <dbReference type="ARBA" id="ARBA00022989"/>
    </source>
</evidence>
<dbReference type="Pfam" id="PF00664">
    <property type="entry name" value="ABC_membrane"/>
    <property type="match status" value="2"/>
</dbReference>
<feature type="transmembrane region" description="Helical" evidence="10">
    <location>
        <begin position="219"/>
        <end position="238"/>
    </location>
</feature>
<feature type="compositionally biased region" description="Polar residues" evidence="9">
    <location>
        <begin position="1"/>
        <end position="18"/>
    </location>
</feature>
<evidence type="ECO:0000256" key="6">
    <source>
        <dbReference type="ARBA" id="ARBA00022840"/>
    </source>
</evidence>
<dbReference type="Proteomes" id="UP001432027">
    <property type="component" value="Unassembled WGS sequence"/>
</dbReference>
<comment type="subcellular location">
    <subcellularLocation>
        <location evidence="1">Membrane</location>
        <topology evidence="1">Multi-pass membrane protein</topology>
    </subcellularLocation>
</comment>
<evidence type="ECO:0000256" key="2">
    <source>
        <dbReference type="ARBA" id="ARBA00007577"/>
    </source>
</evidence>
<proteinExistence type="inferred from homology"/>
<evidence type="ECO:0000256" key="4">
    <source>
        <dbReference type="ARBA" id="ARBA00022737"/>
    </source>
</evidence>
<reference evidence="13" key="1">
    <citation type="submission" date="2023-10" db="EMBL/GenBank/DDBJ databases">
        <title>Genome assembly of Pristionchus species.</title>
        <authorList>
            <person name="Yoshida K."/>
            <person name="Sommer R.J."/>
        </authorList>
    </citation>
    <scope>NUCLEOTIDE SEQUENCE</scope>
    <source>
        <strain evidence="13">RS0144</strain>
    </source>
</reference>
<feature type="domain" description="ABC transporter" evidence="11">
    <location>
        <begin position="398"/>
        <end position="638"/>
    </location>
</feature>
<comment type="similarity">
    <text evidence="2">Belongs to the ABC transporter superfamily. ABCB family. Multidrug resistance exporter (TC 3.A.1.201) subfamily.</text>
</comment>
<keyword evidence="6" id="KW-0067">ATP-binding</keyword>
<feature type="domain" description="ABC transporter" evidence="11">
    <location>
        <begin position="1073"/>
        <end position="1310"/>
    </location>
</feature>
<evidence type="ECO:0000256" key="8">
    <source>
        <dbReference type="ARBA" id="ARBA00023136"/>
    </source>
</evidence>
<organism evidence="13 14">
    <name type="scientific">Pristionchus entomophagus</name>
    <dbReference type="NCBI Taxonomy" id="358040"/>
    <lineage>
        <taxon>Eukaryota</taxon>
        <taxon>Metazoa</taxon>
        <taxon>Ecdysozoa</taxon>
        <taxon>Nematoda</taxon>
        <taxon>Chromadorea</taxon>
        <taxon>Rhabditida</taxon>
        <taxon>Rhabditina</taxon>
        <taxon>Diplogasteromorpha</taxon>
        <taxon>Diplogasteroidea</taxon>
        <taxon>Neodiplogasteridae</taxon>
        <taxon>Pristionchus</taxon>
    </lineage>
</organism>
<dbReference type="PANTHER" id="PTHR43394:SF27">
    <property type="entry name" value="ATP-DEPENDENT TRANSLOCASE ABCB1-LIKE"/>
    <property type="match status" value="1"/>
</dbReference>
<feature type="transmembrane region" description="Helical" evidence="10">
    <location>
        <begin position="346"/>
        <end position="372"/>
    </location>
</feature>
<dbReference type="CDD" id="cd18577">
    <property type="entry name" value="ABC_6TM_Pgp_ABCB1_D1_like"/>
    <property type="match status" value="1"/>
</dbReference>
<dbReference type="InterPro" id="IPR003439">
    <property type="entry name" value="ABC_transporter-like_ATP-bd"/>
</dbReference>
<evidence type="ECO:0000256" key="3">
    <source>
        <dbReference type="ARBA" id="ARBA00022692"/>
    </source>
</evidence>
<protein>
    <submittedName>
        <fullName evidence="13">Uncharacterized protein</fullName>
    </submittedName>
</protein>
<dbReference type="GO" id="GO:0005524">
    <property type="term" value="F:ATP binding"/>
    <property type="evidence" value="ECO:0007669"/>
    <property type="project" value="UniProtKB-KW"/>
</dbReference>
<dbReference type="InterPro" id="IPR003593">
    <property type="entry name" value="AAA+_ATPase"/>
</dbReference>
<dbReference type="GO" id="GO:0005743">
    <property type="term" value="C:mitochondrial inner membrane"/>
    <property type="evidence" value="ECO:0007669"/>
    <property type="project" value="TreeGrafter"/>
</dbReference>
<feature type="transmembrane region" description="Helical" evidence="10">
    <location>
        <begin position="988"/>
        <end position="1008"/>
    </location>
</feature>
<feature type="domain" description="ABC transmembrane type-1" evidence="12">
    <location>
        <begin position="75"/>
        <end position="363"/>
    </location>
</feature>
<dbReference type="SMART" id="SM00382">
    <property type="entry name" value="AAA"/>
    <property type="match status" value="2"/>
</dbReference>
<evidence type="ECO:0000259" key="11">
    <source>
        <dbReference type="PROSITE" id="PS50893"/>
    </source>
</evidence>
<dbReference type="SUPFAM" id="SSF52540">
    <property type="entry name" value="P-loop containing nucleoside triphosphate hydrolases"/>
    <property type="match status" value="2"/>
</dbReference>
<evidence type="ECO:0000256" key="10">
    <source>
        <dbReference type="SAM" id="Phobius"/>
    </source>
</evidence>
<dbReference type="InterPro" id="IPR036640">
    <property type="entry name" value="ABC1_TM_sf"/>
</dbReference>
<evidence type="ECO:0000259" key="12">
    <source>
        <dbReference type="PROSITE" id="PS50929"/>
    </source>
</evidence>
<keyword evidence="7 10" id="KW-1133">Transmembrane helix</keyword>
<dbReference type="EMBL" id="BTSX01000005">
    <property type="protein sequence ID" value="GMS99753.1"/>
    <property type="molecule type" value="Genomic_DNA"/>
</dbReference>
<dbReference type="PROSITE" id="PS50929">
    <property type="entry name" value="ABC_TM1F"/>
    <property type="match status" value="2"/>
</dbReference>
<feature type="transmembrane region" description="Helical" evidence="10">
    <location>
        <begin position="119"/>
        <end position="145"/>
    </location>
</feature>
<feature type="transmembrane region" description="Helical" evidence="10">
    <location>
        <begin position="877"/>
        <end position="896"/>
    </location>
</feature>
<dbReference type="Pfam" id="PF00005">
    <property type="entry name" value="ABC_tran"/>
    <property type="match status" value="2"/>
</dbReference>
<keyword evidence="4" id="KW-0677">Repeat</keyword>
<keyword evidence="8 10" id="KW-0472">Membrane</keyword>
<feature type="region of interest" description="Disordered" evidence="9">
    <location>
        <begin position="1"/>
        <end position="25"/>
    </location>
</feature>
<dbReference type="CDD" id="cd03249">
    <property type="entry name" value="ABC_MTABC3_MDL1_MDL2"/>
    <property type="match status" value="2"/>
</dbReference>
<dbReference type="InterPro" id="IPR011527">
    <property type="entry name" value="ABC1_TM_dom"/>
</dbReference>
<evidence type="ECO:0000313" key="13">
    <source>
        <dbReference type="EMBL" id="GMS99753.1"/>
    </source>
</evidence>
<comment type="caution">
    <text evidence="13">The sequence shown here is derived from an EMBL/GenBank/DDBJ whole genome shotgun (WGS) entry which is preliminary data.</text>
</comment>
<dbReference type="GO" id="GO:0016887">
    <property type="term" value="F:ATP hydrolysis activity"/>
    <property type="evidence" value="ECO:0007669"/>
    <property type="project" value="InterPro"/>
</dbReference>
<feature type="transmembrane region" description="Helical" evidence="10">
    <location>
        <begin position="791"/>
        <end position="818"/>
    </location>
</feature>